<evidence type="ECO:0000256" key="1">
    <source>
        <dbReference type="SAM" id="MobiDB-lite"/>
    </source>
</evidence>
<name>A0A5E4TW20_9BURK</name>
<keyword evidence="2" id="KW-0732">Signal</keyword>
<dbReference type="EMBL" id="CABPSK010000001">
    <property type="protein sequence ID" value="VVD90784.1"/>
    <property type="molecule type" value="Genomic_DNA"/>
</dbReference>
<dbReference type="RefSeq" id="WP_150678894.1">
    <property type="nucleotide sequence ID" value="NZ_CABPSK010000001.1"/>
</dbReference>
<dbReference type="Proteomes" id="UP000366945">
    <property type="component" value="Unassembled WGS sequence"/>
</dbReference>
<dbReference type="GeneID" id="300403698"/>
<evidence type="ECO:0000256" key="2">
    <source>
        <dbReference type="SAM" id="SignalP"/>
    </source>
</evidence>
<feature type="chain" id="PRO_5022874514" evidence="2">
    <location>
        <begin position="25"/>
        <end position="137"/>
    </location>
</feature>
<gene>
    <name evidence="3" type="ORF">PPN31114_01648</name>
</gene>
<protein>
    <submittedName>
        <fullName evidence="3">Uncharacterized protein</fullName>
    </submittedName>
</protein>
<reference evidence="3 4" key="1">
    <citation type="submission" date="2019-08" db="EMBL/GenBank/DDBJ databases">
        <authorList>
            <person name="Peeters C."/>
        </authorList>
    </citation>
    <scope>NUCLEOTIDE SEQUENCE [LARGE SCALE GENOMIC DNA]</scope>
    <source>
        <strain evidence="3 4">LMG 31114</strain>
    </source>
</reference>
<dbReference type="AlphaFoldDB" id="A0A5E4TW20"/>
<accession>A0A5E4TW20</accession>
<evidence type="ECO:0000313" key="3">
    <source>
        <dbReference type="EMBL" id="VVD90784.1"/>
    </source>
</evidence>
<keyword evidence="4" id="KW-1185">Reference proteome</keyword>
<organism evidence="3 4">
    <name type="scientific">Pandoraea pneumonica</name>
    <dbReference type="NCBI Taxonomy" id="2508299"/>
    <lineage>
        <taxon>Bacteria</taxon>
        <taxon>Pseudomonadati</taxon>
        <taxon>Pseudomonadota</taxon>
        <taxon>Betaproteobacteria</taxon>
        <taxon>Burkholderiales</taxon>
        <taxon>Burkholderiaceae</taxon>
        <taxon>Pandoraea</taxon>
    </lineage>
</organism>
<proteinExistence type="predicted"/>
<feature type="signal peptide" evidence="2">
    <location>
        <begin position="1"/>
        <end position="24"/>
    </location>
</feature>
<feature type="compositionally biased region" description="Low complexity" evidence="1">
    <location>
        <begin position="38"/>
        <end position="50"/>
    </location>
</feature>
<feature type="region of interest" description="Disordered" evidence="1">
    <location>
        <begin position="29"/>
        <end position="51"/>
    </location>
</feature>
<evidence type="ECO:0000313" key="4">
    <source>
        <dbReference type="Proteomes" id="UP000366945"/>
    </source>
</evidence>
<sequence length="137" mass="14024">MPAGRFNHTLTTGMLALLAVTAGASVYAQQPQPPQAPPASSAPAAASASPGLVAEPVDASGQACGSVRALPADVTHYRYEVKNRCQRPITYSWRCNSADTEHSLDVAGQATEVATCVKATGAAGEIIFRFGPPGTGN</sequence>
<dbReference type="OrthoDB" id="8944612at2"/>